<accession>A0A411LPC8</accession>
<dbReference type="OrthoDB" id="8447821at2"/>
<protein>
    <recommendedName>
        <fullName evidence="5">Nucleotidyltransferase family protein</fullName>
    </recommendedName>
</protein>
<dbReference type="EMBL" id="CP065713">
    <property type="protein sequence ID" value="QPT10615.1"/>
    <property type="molecule type" value="Genomic_DNA"/>
</dbReference>
<dbReference type="InterPro" id="IPR043519">
    <property type="entry name" value="NT_sf"/>
</dbReference>
<evidence type="ECO:0008006" key="5">
    <source>
        <dbReference type="Google" id="ProtNLM"/>
    </source>
</evidence>
<dbReference type="EMBL" id="JABEOU010000018">
    <property type="protein sequence ID" value="NNG56820.1"/>
    <property type="molecule type" value="Genomic_DNA"/>
</dbReference>
<evidence type="ECO:0000313" key="1">
    <source>
        <dbReference type="EMBL" id="NNG56820.1"/>
    </source>
</evidence>
<reference evidence="2 4" key="2">
    <citation type="submission" date="2020-12" db="EMBL/GenBank/DDBJ databases">
        <title>FDA dAtabase for Regulatory Grade micrObial Sequences (FDA-ARGOS): Supporting development and validation of Infectious Disease Dx tests.</title>
        <authorList>
            <person name="Sproer C."/>
            <person name="Gronow S."/>
            <person name="Severitt S."/>
            <person name="Schroder I."/>
            <person name="Tallon L."/>
            <person name="Sadzewicz L."/>
            <person name="Zhao X."/>
            <person name="Boylan J."/>
            <person name="Ott S."/>
            <person name="Bowen H."/>
            <person name="Vavikolanu K."/>
            <person name="Mehta A."/>
            <person name="Aluvathingal J."/>
            <person name="Nadendla S."/>
            <person name="Lowell S."/>
            <person name="Myers T."/>
            <person name="Yan Y."/>
            <person name="Sichtig H."/>
        </authorList>
    </citation>
    <scope>NUCLEOTIDE SEQUENCE [LARGE SCALE GENOMIC DNA]</scope>
    <source>
        <strain evidence="2 4">FDAARGOS_881</strain>
    </source>
</reference>
<dbReference type="Proteomes" id="UP000594836">
    <property type="component" value="Chromosome"/>
</dbReference>
<dbReference type="Gene3D" id="3.30.460.40">
    <property type="match status" value="1"/>
</dbReference>
<sequence>MASCPAGWWIIGSAAMALHGVDPGSVKDVDLLVEEPLAGAVLGKLGVAPLDMPPDPLFRSTAFARWDKPPVPVEVMAGFHVAIAGQWHPVKPRSRERIDLEGIGLFVPDRRELLALFRSFGRPKDGPRIRALEAAEATALLAASVR</sequence>
<evidence type="ECO:0000313" key="2">
    <source>
        <dbReference type="EMBL" id="QPT10615.1"/>
    </source>
</evidence>
<reference evidence="1 3" key="1">
    <citation type="submission" date="2020-05" db="EMBL/GenBank/DDBJ databases">
        <title>Draft Genome Sequences of Sphingomonas sp. Isolated from the International Space Station.</title>
        <authorList>
            <person name="Bijlani S."/>
            <person name="Singh N.K."/>
            <person name="Mason C.E."/>
            <person name="Wang C.C."/>
            <person name="Venkateswaran K."/>
        </authorList>
    </citation>
    <scope>NUCLEOTIDE SEQUENCE [LARGE SCALE GENOMIC DNA]</scope>
    <source>
        <strain evidence="1 3">FKI-L5-BR-P1</strain>
    </source>
</reference>
<organism evidence="1 3">
    <name type="scientific">Sphingomonas paucimobilis</name>
    <name type="common">Pseudomonas paucimobilis</name>
    <dbReference type="NCBI Taxonomy" id="13689"/>
    <lineage>
        <taxon>Bacteria</taxon>
        <taxon>Pseudomonadati</taxon>
        <taxon>Pseudomonadota</taxon>
        <taxon>Alphaproteobacteria</taxon>
        <taxon>Sphingomonadales</taxon>
        <taxon>Sphingomonadaceae</taxon>
        <taxon>Sphingomonas</taxon>
    </lineage>
</organism>
<evidence type="ECO:0000313" key="4">
    <source>
        <dbReference type="Proteomes" id="UP000594836"/>
    </source>
</evidence>
<evidence type="ECO:0000313" key="3">
    <source>
        <dbReference type="Proteomes" id="UP000550136"/>
    </source>
</evidence>
<proteinExistence type="predicted"/>
<dbReference type="AlphaFoldDB" id="A0A411LPC8"/>
<dbReference type="Proteomes" id="UP000550136">
    <property type="component" value="Unassembled WGS sequence"/>
</dbReference>
<name>A0A411LPC8_SPHPI</name>
<dbReference type="SUPFAM" id="SSF81301">
    <property type="entry name" value="Nucleotidyltransferase"/>
    <property type="match status" value="1"/>
</dbReference>
<gene>
    <name evidence="1" type="ORF">HKX06_05410</name>
    <name evidence="2" type="ORF">I6G38_08605</name>
</gene>